<organism evidence="1 2">
    <name type="scientific">Caerostris darwini</name>
    <dbReference type="NCBI Taxonomy" id="1538125"/>
    <lineage>
        <taxon>Eukaryota</taxon>
        <taxon>Metazoa</taxon>
        <taxon>Ecdysozoa</taxon>
        <taxon>Arthropoda</taxon>
        <taxon>Chelicerata</taxon>
        <taxon>Arachnida</taxon>
        <taxon>Araneae</taxon>
        <taxon>Araneomorphae</taxon>
        <taxon>Entelegynae</taxon>
        <taxon>Araneoidea</taxon>
        <taxon>Araneidae</taxon>
        <taxon>Caerostris</taxon>
    </lineage>
</organism>
<reference evidence="1 2" key="1">
    <citation type="submission" date="2021-06" db="EMBL/GenBank/DDBJ databases">
        <title>Caerostris darwini draft genome.</title>
        <authorList>
            <person name="Kono N."/>
            <person name="Arakawa K."/>
        </authorList>
    </citation>
    <scope>NUCLEOTIDE SEQUENCE [LARGE SCALE GENOMIC DNA]</scope>
</reference>
<protein>
    <submittedName>
        <fullName evidence="1">Uncharacterized protein</fullName>
    </submittedName>
</protein>
<accession>A0AAV4PFH5</accession>
<dbReference type="Proteomes" id="UP001054837">
    <property type="component" value="Unassembled WGS sequence"/>
</dbReference>
<sequence>MPQEMKDDDSSAKVYYRSLSGRGHQMKYLERPSESSVVVHNKLCHWTLAVESLAGGLKGSLHLILENIHLSLRNNAQGDDEDSSAKVYYRRLSGKEPSVEIFGASGLLNLLWLYITSFVTGHSPGKVWPLGLEASFHFGKDTFLFEKLVARDAISKQLKWV</sequence>
<evidence type="ECO:0000313" key="1">
    <source>
        <dbReference type="EMBL" id="GIX94451.1"/>
    </source>
</evidence>
<evidence type="ECO:0000313" key="2">
    <source>
        <dbReference type="Proteomes" id="UP001054837"/>
    </source>
</evidence>
<comment type="caution">
    <text evidence="1">The sequence shown here is derived from an EMBL/GenBank/DDBJ whole genome shotgun (WGS) entry which is preliminary data.</text>
</comment>
<name>A0AAV4PFH5_9ARAC</name>
<dbReference type="AlphaFoldDB" id="A0AAV4PFH5"/>
<dbReference type="EMBL" id="BPLQ01002611">
    <property type="protein sequence ID" value="GIX94451.1"/>
    <property type="molecule type" value="Genomic_DNA"/>
</dbReference>
<gene>
    <name evidence="1" type="ORF">CDAR_457321</name>
</gene>
<proteinExistence type="predicted"/>
<keyword evidence="2" id="KW-1185">Reference proteome</keyword>